<comment type="similarity">
    <text evidence="2">Belongs to the tRNA methyltransferase O family.</text>
</comment>
<dbReference type="Gene3D" id="2.40.30.70">
    <property type="entry name" value="YaeB-like"/>
    <property type="match status" value="1"/>
</dbReference>
<dbReference type="GO" id="GO:0008168">
    <property type="term" value="F:methyltransferase activity"/>
    <property type="evidence" value="ECO:0007669"/>
    <property type="project" value="UniProtKB-KW"/>
</dbReference>
<dbReference type="SUPFAM" id="SSF118196">
    <property type="entry name" value="YaeB-like"/>
    <property type="match status" value="1"/>
</dbReference>
<accession>A0A1I4AAS9</accession>
<gene>
    <name evidence="4" type="ORF">SAMN02745775_103282</name>
</gene>
<proteinExistence type="inferred from homology"/>
<dbReference type="EMBL" id="FOSQ01000003">
    <property type="protein sequence ID" value="SFK53413.1"/>
    <property type="molecule type" value="Genomic_DNA"/>
</dbReference>
<dbReference type="Proteomes" id="UP000199473">
    <property type="component" value="Unassembled WGS sequence"/>
</dbReference>
<dbReference type="RefSeq" id="WP_245762037.1">
    <property type="nucleotide sequence ID" value="NZ_FOSQ01000003.1"/>
</dbReference>
<feature type="domain" description="TsaA-like" evidence="3">
    <location>
        <begin position="3"/>
        <end position="136"/>
    </location>
</feature>
<evidence type="ECO:0000313" key="4">
    <source>
        <dbReference type="EMBL" id="SFK53413.1"/>
    </source>
</evidence>
<dbReference type="CDD" id="cd09281">
    <property type="entry name" value="UPF0066"/>
    <property type="match status" value="1"/>
</dbReference>
<dbReference type="InterPro" id="IPR036414">
    <property type="entry name" value="YaeB_N_sf"/>
</dbReference>
<reference evidence="4 5" key="1">
    <citation type="submission" date="2016-10" db="EMBL/GenBank/DDBJ databases">
        <authorList>
            <person name="de Groot N.N."/>
        </authorList>
    </citation>
    <scope>NUCLEOTIDE SEQUENCE [LARGE SCALE GENOMIC DNA]</scope>
    <source>
        <strain evidence="4 5">DSM 19981</strain>
    </source>
</reference>
<dbReference type="AlphaFoldDB" id="A0A1I4AAS9"/>
<keyword evidence="5" id="KW-1185">Reference proteome</keyword>
<evidence type="ECO:0000256" key="2">
    <source>
        <dbReference type="ARBA" id="ARBA00033753"/>
    </source>
</evidence>
<organism evidence="4 5">
    <name type="scientific">Falsiroseomonas stagni DSM 19981</name>
    <dbReference type="NCBI Taxonomy" id="1123062"/>
    <lineage>
        <taxon>Bacteria</taxon>
        <taxon>Pseudomonadati</taxon>
        <taxon>Pseudomonadota</taxon>
        <taxon>Alphaproteobacteria</taxon>
        <taxon>Acetobacterales</taxon>
        <taxon>Roseomonadaceae</taxon>
        <taxon>Falsiroseomonas</taxon>
    </lineage>
</organism>
<evidence type="ECO:0000256" key="1">
    <source>
        <dbReference type="ARBA" id="ARBA00022691"/>
    </source>
</evidence>
<evidence type="ECO:0000259" key="3">
    <source>
        <dbReference type="PROSITE" id="PS51668"/>
    </source>
</evidence>
<name>A0A1I4AAS9_9PROT</name>
<dbReference type="InterPro" id="IPR023370">
    <property type="entry name" value="TrmO-like_N"/>
</dbReference>
<sequence length="151" mass="16560">MILTPIAHVRGGRAEPIDDGWDAVEASILLDPAQLGPDAAQGLDAFSHVTVVFVFDRIDPATVERNARHPRGRQDWPRVGILGQRGSPRPNRIGVTTCALLGVQGMELRVRGLDAIDGTPVLDIKPHMTGFDPRGPVREPDWAVEIMRGYW</sequence>
<dbReference type="PANTHER" id="PTHR12818">
    <property type="entry name" value="TRNA (ADENINE(37)-N6)-METHYLTRANSFERASE"/>
    <property type="match status" value="1"/>
</dbReference>
<protein>
    <submittedName>
        <fullName evidence="4">tRNA (Thr-GGU) A37 N-methylase</fullName>
    </submittedName>
</protein>
<keyword evidence="4" id="KW-0808">Transferase</keyword>
<keyword evidence="4" id="KW-0489">Methyltransferase</keyword>
<dbReference type="InterPro" id="IPR040372">
    <property type="entry name" value="YaeB-like"/>
</dbReference>
<dbReference type="GO" id="GO:0032259">
    <property type="term" value="P:methylation"/>
    <property type="evidence" value="ECO:0007669"/>
    <property type="project" value="UniProtKB-KW"/>
</dbReference>
<dbReference type="InterPro" id="IPR036413">
    <property type="entry name" value="YaeB-like_sf"/>
</dbReference>
<dbReference type="STRING" id="1123062.SAMN02745775_103282"/>
<keyword evidence="1" id="KW-0949">S-adenosyl-L-methionine</keyword>
<evidence type="ECO:0000313" key="5">
    <source>
        <dbReference type="Proteomes" id="UP000199473"/>
    </source>
</evidence>
<dbReference type="Pfam" id="PF01980">
    <property type="entry name" value="TrmO_N"/>
    <property type="match status" value="1"/>
</dbReference>
<dbReference type="PROSITE" id="PS51668">
    <property type="entry name" value="TSAA_2"/>
    <property type="match status" value="1"/>
</dbReference>
<dbReference type="PANTHER" id="PTHR12818:SF0">
    <property type="entry name" value="TRNA (ADENINE(37)-N6)-METHYLTRANSFERASE"/>
    <property type="match status" value="1"/>
</dbReference>